<keyword evidence="2" id="KW-0472">Membrane</keyword>
<comment type="caution">
    <text evidence="3">The sequence shown here is derived from an EMBL/GenBank/DDBJ whole genome shotgun (WGS) entry which is preliminary data.</text>
</comment>
<feature type="transmembrane region" description="Helical" evidence="2">
    <location>
        <begin position="34"/>
        <end position="55"/>
    </location>
</feature>
<reference evidence="4" key="1">
    <citation type="submission" date="2020-05" db="EMBL/GenBank/DDBJ databases">
        <title>Classification of alakaliphilic streptomycetes isolated from an alkaline soil next to Lonar Crater, India and a proposal for the recognition of Streptomyces alkaliterrae sp. nov.</title>
        <authorList>
            <person name="Golinska P."/>
        </authorList>
    </citation>
    <scope>NUCLEOTIDE SEQUENCE [LARGE SCALE GENOMIC DNA]</scope>
    <source>
        <strain evidence="4">OF3</strain>
    </source>
</reference>
<dbReference type="Proteomes" id="UP000525686">
    <property type="component" value="Unassembled WGS sequence"/>
</dbReference>
<organism evidence="3 4">
    <name type="scientific">Streptomyces alkaliterrae</name>
    <dbReference type="NCBI Taxonomy" id="2213162"/>
    <lineage>
        <taxon>Bacteria</taxon>
        <taxon>Bacillati</taxon>
        <taxon>Actinomycetota</taxon>
        <taxon>Actinomycetes</taxon>
        <taxon>Kitasatosporales</taxon>
        <taxon>Streptomycetaceae</taxon>
        <taxon>Streptomyces</taxon>
    </lineage>
</organism>
<evidence type="ECO:0000256" key="1">
    <source>
        <dbReference type="SAM" id="MobiDB-lite"/>
    </source>
</evidence>
<keyword evidence="2" id="KW-1133">Transmembrane helix</keyword>
<dbReference type="AlphaFoldDB" id="A0A7W3WL83"/>
<proteinExistence type="predicted"/>
<evidence type="ECO:0000313" key="4">
    <source>
        <dbReference type="Proteomes" id="UP000525686"/>
    </source>
</evidence>
<feature type="transmembrane region" description="Helical" evidence="2">
    <location>
        <begin position="250"/>
        <end position="271"/>
    </location>
</feature>
<feature type="transmembrane region" description="Helical" evidence="2">
    <location>
        <begin position="277"/>
        <end position="297"/>
    </location>
</feature>
<feature type="region of interest" description="Disordered" evidence="1">
    <location>
        <begin position="414"/>
        <end position="439"/>
    </location>
</feature>
<evidence type="ECO:0000256" key="2">
    <source>
        <dbReference type="SAM" id="Phobius"/>
    </source>
</evidence>
<dbReference type="EMBL" id="JABJWZ010000108">
    <property type="protein sequence ID" value="MBB1254404.1"/>
    <property type="molecule type" value="Genomic_DNA"/>
</dbReference>
<accession>A0A7W3WL83</accession>
<keyword evidence="2" id="KW-0812">Transmembrane</keyword>
<sequence>MLNGPARTPTEDAPDPDSDKPATADPRPRRLRRLAVGLALLALLGCALIAISANWEIRSSDDPFIELRVDGRNDDGSCVVTWFDPWADRFRQTDFQCLPADRPDKLPEGEEDLDYGWLVSYWPWRGTEVYTRHHNPTEARRISDLAAMSGFALLLTTGPAALVVGLTARYGFLPRSRTSPPAAPPPLPRLGERPTRPGRTPTYAELRAVARTQFATDEPDGDPPPSEHPVPAGPTSPWWRVPELRRQAGVSHLALCLLGSAALLAFAAYLVAAQSDIAYMVVANSLLAFGFVAHHTYRNVSSVHQLARHANGPAEESLRYVLLHDPWAELPIMLLFHQTGGRDATPHSVVLLLPRSDERPPAPRPDGEVLLRTADPTGHLAVPVVDGQVLWPSGPRRYLDLADPEVHDRLRHLAQRPIGRQAPLTPAPPSPTSRGRRKLRRKSWLISSVIAATAFPLLYVVMGLTHGFTGPDSGGVGAAMCAMTVLFGRYGSTGVFLSEDSLKAVGLFGVVEVPYISVRTVTVGSGGELEIHAVGGRVIAPFCFWGSVIDRFFKTSDKAALAIRERLPDGRFEEGIDVPPVSRFRMRWYWTDGFLLIAAALLLFLR</sequence>
<feature type="region of interest" description="Disordered" evidence="1">
    <location>
        <begin position="175"/>
        <end position="200"/>
    </location>
</feature>
<feature type="transmembrane region" description="Helical" evidence="2">
    <location>
        <begin position="588"/>
        <end position="605"/>
    </location>
</feature>
<evidence type="ECO:0000313" key="3">
    <source>
        <dbReference type="EMBL" id="MBB1254404.1"/>
    </source>
</evidence>
<feature type="compositionally biased region" description="Basic and acidic residues" evidence="1">
    <location>
        <begin position="17"/>
        <end position="27"/>
    </location>
</feature>
<gene>
    <name evidence="3" type="ORF">H3146_13675</name>
</gene>
<feature type="region of interest" description="Disordered" evidence="1">
    <location>
        <begin position="215"/>
        <end position="236"/>
    </location>
</feature>
<feature type="transmembrane region" description="Helical" evidence="2">
    <location>
        <begin position="444"/>
        <end position="462"/>
    </location>
</feature>
<protein>
    <submittedName>
        <fullName evidence="3">Uncharacterized protein</fullName>
    </submittedName>
</protein>
<feature type="region of interest" description="Disordered" evidence="1">
    <location>
        <begin position="1"/>
        <end position="27"/>
    </location>
</feature>
<feature type="transmembrane region" description="Helical" evidence="2">
    <location>
        <begin position="145"/>
        <end position="168"/>
    </location>
</feature>
<feature type="compositionally biased region" description="Pro residues" evidence="1">
    <location>
        <begin position="222"/>
        <end position="234"/>
    </location>
</feature>
<name>A0A7W3WL83_9ACTN</name>